<dbReference type="InterPro" id="IPR001919">
    <property type="entry name" value="CBD2"/>
</dbReference>
<protein>
    <submittedName>
        <fullName evidence="5">Carbohydrate binding protein</fullName>
    </submittedName>
</protein>
<dbReference type="GO" id="GO:0005975">
    <property type="term" value="P:carbohydrate metabolic process"/>
    <property type="evidence" value="ECO:0007669"/>
    <property type="project" value="InterPro"/>
</dbReference>
<dbReference type="CAZy" id="CBM6">
    <property type="family name" value="Carbohydrate-Binding Module Family 6"/>
</dbReference>
<dbReference type="SMART" id="SM00606">
    <property type="entry name" value="CBD_IV"/>
    <property type="match status" value="2"/>
</dbReference>
<dbReference type="EMBL" id="CP001810">
    <property type="protein sequence ID" value="ADL34336.1"/>
    <property type="molecule type" value="Genomic_DNA"/>
</dbReference>
<dbReference type="GO" id="GO:0030247">
    <property type="term" value="F:polysaccharide binding"/>
    <property type="evidence" value="ECO:0007669"/>
    <property type="project" value="UniProtKB-UniRule"/>
</dbReference>
<dbReference type="AlphaFoldDB" id="E0RV66"/>
<proteinExistence type="predicted"/>
<gene>
    <name evidence="5" type="ordered locus">bpr_I1599</name>
</gene>
<reference evidence="5 6" key="1">
    <citation type="journal article" date="2010" name="PLoS ONE">
        <title>The glycobiome of the rumen bacterium Butyrivibrio proteoclasticus B316(T) highlights adaptation to a polysaccharide-rich environment.</title>
        <authorList>
            <person name="Kelly W.J."/>
            <person name="Leahy S.C."/>
            <person name="Altermann E."/>
            <person name="Yeoman C.J."/>
            <person name="Dunne J.C."/>
            <person name="Kong Z."/>
            <person name="Pacheco D.M."/>
            <person name="Li D."/>
            <person name="Noel S.J."/>
            <person name="Moon C.D."/>
            <person name="Cookson A.L."/>
            <person name="Attwood G.T."/>
        </authorList>
    </citation>
    <scope>NUCLEOTIDE SEQUENCE [LARGE SCALE GENOMIC DNA]</scope>
    <source>
        <strain evidence="6">ATCC 51982 / DSM 14932 / B316</strain>
    </source>
</reference>
<dbReference type="CAZy" id="CBM2">
    <property type="family name" value="Carbohydrate-Binding Module Family 2"/>
</dbReference>
<dbReference type="GO" id="GO:0031012">
    <property type="term" value="C:extracellular matrix"/>
    <property type="evidence" value="ECO:0007669"/>
    <property type="project" value="TreeGrafter"/>
</dbReference>
<feature type="domain" description="CBM2" evidence="4">
    <location>
        <begin position="602"/>
        <end position="708"/>
    </location>
</feature>
<dbReference type="Pfam" id="PF03422">
    <property type="entry name" value="CBM_6"/>
    <property type="match status" value="2"/>
</dbReference>
<dbReference type="KEGG" id="bpb:bpr_I1599"/>
<keyword evidence="6" id="KW-1185">Reference proteome</keyword>
<evidence type="ECO:0000256" key="3">
    <source>
        <dbReference type="SAM" id="SignalP"/>
    </source>
</evidence>
<dbReference type="GO" id="GO:0005201">
    <property type="term" value="F:extracellular matrix structural constituent"/>
    <property type="evidence" value="ECO:0007669"/>
    <property type="project" value="TreeGrafter"/>
</dbReference>
<dbReference type="InterPro" id="IPR052879">
    <property type="entry name" value="Dd_Spore_Germination_Stalk"/>
</dbReference>
<dbReference type="PROSITE" id="PS51173">
    <property type="entry name" value="CBM2"/>
    <property type="match status" value="2"/>
</dbReference>
<dbReference type="Gene3D" id="2.60.40.290">
    <property type="match status" value="2"/>
</dbReference>
<accession>E0RV66</accession>
<dbReference type="eggNOG" id="COG2730">
    <property type="taxonomic scope" value="Bacteria"/>
</dbReference>
<dbReference type="PANTHER" id="PTHR33239">
    <property type="entry name" value="CELLULOSE-BINDING DOMAIN-CONTAINING PROTEIN-RELATED"/>
    <property type="match status" value="1"/>
</dbReference>
<dbReference type="CDD" id="cd04084">
    <property type="entry name" value="CBM6_xylanase-like"/>
    <property type="match status" value="3"/>
</dbReference>
<dbReference type="Pfam" id="PF00553">
    <property type="entry name" value="CBM_2"/>
    <property type="match status" value="2"/>
</dbReference>
<feature type="signal peptide" evidence="3">
    <location>
        <begin position="1"/>
        <end position="28"/>
    </location>
</feature>
<feature type="compositionally biased region" description="Pro residues" evidence="2">
    <location>
        <begin position="464"/>
        <end position="474"/>
    </location>
</feature>
<evidence type="ECO:0000313" key="5">
    <source>
        <dbReference type="EMBL" id="ADL34336.1"/>
    </source>
</evidence>
<dbReference type="SMART" id="SM00637">
    <property type="entry name" value="CBD_II"/>
    <property type="match status" value="2"/>
</dbReference>
<evidence type="ECO:0000259" key="4">
    <source>
        <dbReference type="PROSITE" id="PS51173"/>
    </source>
</evidence>
<feature type="region of interest" description="Disordered" evidence="2">
    <location>
        <begin position="575"/>
        <end position="608"/>
    </location>
</feature>
<dbReference type="SUPFAM" id="SSF49785">
    <property type="entry name" value="Galactose-binding domain-like"/>
    <property type="match status" value="2"/>
</dbReference>
<name>E0RV66_BUTPB</name>
<dbReference type="STRING" id="515622.bpr_I1599"/>
<feature type="region of interest" description="Disordered" evidence="2">
    <location>
        <begin position="440"/>
        <end position="475"/>
    </location>
</feature>
<evidence type="ECO:0000313" key="6">
    <source>
        <dbReference type="Proteomes" id="UP000001299"/>
    </source>
</evidence>
<dbReference type="InterPro" id="IPR008979">
    <property type="entry name" value="Galactose-bd-like_sf"/>
</dbReference>
<evidence type="ECO:0000256" key="2">
    <source>
        <dbReference type="SAM" id="MobiDB-lite"/>
    </source>
</evidence>
<dbReference type="Gene3D" id="2.60.120.260">
    <property type="entry name" value="Galactose-binding domain-like"/>
    <property type="match status" value="3"/>
</dbReference>
<feature type="compositionally biased region" description="Pro residues" evidence="2">
    <location>
        <begin position="594"/>
        <end position="608"/>
    </location>
</feature>
<keyword evidence="1 3" id="KW-0732">Signal</keyword>
<dbReference type="InterPro" id="IPR012291">
    <property type="entry name" value="CBM2_carb-bd_dom_sf"/>
</dbReference>
<dbReference type="GO" id="GO:0030198">
    <property type="term" value="P:extracellular matrix organization"/>
    <property type="evidence" value="ECO:0007669"/>
    <property type="project" value="TreeGrafter"/>
</dbReference>
<feature type="domain" description="CBM2" evidence="4">
    <location>
        <begin position="473"/>
        <end position="579"/>
    </location>
</feature>
<organism evidence="5 6">
    <name type="scientific">Butyrivibrio proteoclasticus (strain ATCC 51982 / DSM 14932 / B316)</name>
    <name type="common">Clostridium proteoclasticum</name>
    <dbReference type="NCBI Taxonomy" id="515622"/>
    <lineage>
        <taxon>Bacteria</taxon>
        <taxon>Bacillati</taxon>
        <taxon>Bacillota</taxon>
        <taxon>Clostridia</taxon>
        <taxon>Lachnospirales</taxon>
        <taxon>Lachnospiraceae</taxon>
        <taxon>Butyrivibrio</taxon>
    </lineage>
</organism>
<dbReference type="Proteomes" id="UP000001299">
    <property type="component" value="Chromosome 1"/>
</dbReference>
<dbReference type="RefSeq" id="WP_013280990.1">
    <property type="nucleotide sequence ID" value="NC_014387.1"/>
</dbReference>
<dbReference type="eggNOG" id="COG3507">
    <property type="taxonomic scope" value="Bacteria"/>
</dbReference>
<evidence type="ECO:0000256" key="1">
    <source>
        <dbReference type="ARBA" id="ARBA00022729"/>
    </source>
</evidence>
<dbReference type="InterPro" id="IPR005084">
    <property type="entry name" value="CBM6"/>
</dbReference>
<sequence>MKRSISMLICGLLVATSVASATSVTALAAPKIDPYGVVQAELNFGREGVVQSPEVYNNSKITVLTEIEAGDYWLVKDVDFSEGLSKISLTARADSASVIEVRKDGVDGEVLGNIKIGSTNGEFKTFSAKMKNLEGKHTIAFVGVVGNASVDYWSAEKGETATEPDPTPVYGSIDPYTTVEAESCVNRKFAAEMTSGNTTYLAIRADGYAVASNVDFSKGVAALIVNSKATKAAILEVRIDAVDGELLSSVKVNPTEEFVERAVKVSQNLQGTHDLYFVAKMAGATVHFDSWKAMTAPVKPNPDPEEPIDDPEPVVTDKVNPYTTVEAEDATVMEKLDVKTADGRTYVERLRPRVTYVVKNVEFDGAEKIAITYKSDCSHVLEIHDGDTYGPRLAFLNIPCSDYEWTTVYLNFPDLHGTYDLYFVPKHGVIDFDSWSIIKDGQTPDPVDPTPVDPDPVDPDPVDPDPTPVDPDPQPVAEGLTTEYTLNNWGSGYQVSVKVTNNSSQKVETWAVKVNKNDVGIDASWNIKVSEEGNYYVITPVEWNSVIEPGSSVEFGFQGSSHVNDKIELFAEGEVKDEPQPVDPDPVDPEPVDPDPTPVDPDPTPVDPDPVVINDDLTLDYTINGQGYVTINMAVVNNSSSSVNSWTLRIKKSQITIDSSWCVKIATDGEYYVITPEAWNSQINAGGSAFFGIQGSGLTGNTIDYILQ</sequence>
<dbReference type="InterPro" id="IPR006584">
    <property type="entry name" value="Cellulose-bd_IV"/>
</dbReference>
<feature type="chain" id="PRO_5003139761" evidence="3">
    <location>
        <begin position="29"/>
        <end position="708"/>
    </location>
</feature>
<dbReference type="SUPFAM" id="SSF49384">
    <property type="entry name" value="Carbohydrate-binding domain"/>
    <property type="match status" value="2"/>
</dbReference>
<dbReference type="GO" id="GO:0004553">
    <property type="term" value="F:hydrolase activity, hydrolyzing O-glycosyl compounds"/>
    <property type="evidence" value="ECO:0007669"/>
    <property type="project" value="InterPro"/>
</dbReference>
<dbReference type="HOGENOM" id="CLU_389662_0_0_9"/>
<dbReference type="InterPro" id="IPR008965">
    <property type="entry name" value="CBM2/CBM3_carb-bd_dom_sf"/>
</dbReference>